<accession>D0LXC0</accession>
<dbReference type="PANTHER" id="PTHR38009">
    <property type="entry name" value="CONSERVED HYPOTHETICAL PHAGE TAIL PROTEIN"/>
    <property type="match status" value="1"/>
</dbReference>
<evidence type="ECO:0000313" key="1">
    <source>
        <dbReference type="EMBL" id="ACY16162.1"/>
    </source>
</evidence>
<reference evidence="1 2" key="1">
    <citation type="journal article" date="2010" name="Stand. Genomic Sci.">
        <title>Complete genome sequence of Haliangium ochraceum type strain (SMP-2).</title>
        <authorList>
            <consortium name="US DOE Joint Genome Institute (JGI-PGF)"/>
            <person name="Ivanova N."/>
            <person name="Daum C."/>
            <person name="Lang E."/>
            <person name="Abt B."/>
            <person name="Kopitz M."/>
            <person name="Saunders E."/>
            <person name="Lapidus A."/>
            <person name="Lucas S."/>
            <person name="Glavina Del Rio T."/>
            <person name="Nolan M."/>
            <person name="Tice H."/>
            <person name="Copeland A."/>
            <person name="Cheng J.F."/>
            <person name="Chen F."/>
            <person name="Bruce D."/>
            <person name="Goodwin L."/>
            <person name="Pitluck S."/>
            <person name="Mavromatis K."/>
            <person name="Pati A."/>
            <person name="Mikhailova N."/>
            <person name="Chen A."/>
            <person name="Palaniappan K."/>
            <person name="Land M."/>
            <person name="Hauser L."/>
            <person name="Chang Y.J."/>
            <person name="Jeffries C.D."/>
            <person name="Detter J.C."/>
            <person name="Brettin T."/>
            <person name="Rohde M."/>
            <person name="Goker M."/>
            <person name="Bristow J."/>
            <person name="Markowitz V."/>
            <person name="Eisen J.A."/>
            <person name="Hugenholtz P."/>
            <person name="Kyrpides N.C."/>
            <person name="Klenk H.P."/>
        </authorList>
    </citation>
    <scope>NUCLEOTIDE SEQUENCE [LARGE SCALE GENOMIC DNA]</scope>
    <source>
        <strain evidence="2">DSM 14365 / CIP 107738 / JCM 11303 / AJ 13395 / SMP-2</strain>
    </source>
</reference>
<evidence type="ECO:0000313" key="2">
    <source>
        <dbReference type="Proteomes" id="UP000001880"/>
    </source>
</evidence>
<dbReference type="InterPro" id="IPR011747">
    <property type="entry name" value="CHP02241"/>
</dbReference>
<proteinExistence type="predicted"/>
<sequence>MSASSQRRDPLPVYCFRVEIDGIEGATAFFKTVSGLKYETEVVPFQEGGQNEFTHQLVGATKWSNLVFKRGFTRDQALIQWREKWLFNQKKERRNGKIVQLDSQLKKVCSWEFKEGWPCKWELSEMDASKSELAIETLEIAHHGLKFTK</sequence>
<dbReference type="PANTHER" id="PTHR38009:SF1">
    <property type="entry name" value="CONSERVED HYPOTHETICAL PHAGE TAIL PROTEIN"/>
    <property type="match status" value="1"/>
</dbReference>
<keyword evidence="2" id="KW-1185">Reference proteome</keyword>
<dbReference type="AlphaFoldDB" id="D0LXC0"/>
<dbReference type="GO" id="GO:0005198">
    <property type="term" value="F:structural molecule activity"/>
    <property type="evidence" value="ECO:0007669"/>
    <property type="project" value="InterPro"/>
</dbReference>
<dbReference type="Proteomes" id="UP000001880">
    <property type="component" value="Chromosome"/>
</dbReference>
<dbReference type="EMBL" id="CP001804">
    <property type="protein sequence ID" value="ACY16162.1"/>
    <property type="molecule type" value="Genomic_DNA"/>
</dbReference>
<dbReference type="KEGG" id="hoh:Hoch_3661"/>
<dbReference type="NCBIfam" id="TIGR02241">
    <property type="entry name" value="conserved hypothetical phage tail region protein"/>
    <property type="match status" value="1"/>
</dbReference>
<dbReference type="eggNOG" id="ENOG5030Q6S">
    <property type="taxonomic scope" value="Bacteria"/>
</dbReference>
<dbReference type="HOGENOM" id="CLU_101335_2_0_7"/>
<evidence type="ECO:0008006" key="3">
    <source>
        <dbReference type="Google" id="ProtNLM"/>
    </source>
</evidence>
<dbReference type="OrthoDB" id="9799891at2"/>
<dbReference type="STRING" id="502025.Hoch_3661"/>
<name>D0LXC0_HALO1</name>
<dbReference type="Pfam" id="PF06841">
    <property type="entry name" value="Phage_T4_gp19"/>
    <property type="match status" value="1"/>
</dbReference>
<organism evidence="1 2">
    <name type="scientific">Haliangium ochraceum (strain DSM 14365 / JCM 11303 / SMP-2)</name>
    <dbReference type="NCBI Taxonomy" id="502025"/>
    <lineage>
        <taxon>Bacteria</taxon>
        <taxon>Pseudomonadati</taxon>
        <taxon>Myxococcota</taxon>
        <taxon>Polyangia</taxon>
        <taxon>Haliangiales</taxon>
        <taxon>Kofleriaceae</taxon>
        <taxon>Haliangium</taxon>
    </lineage>
</organism>
<dbReference type="RefSeq" id="WP_012828761.1">
    <property type="nucleotide sequence ID" value="NC_013440.1"/>
</dbReference>
<gene>
    <name evidence="1" type="ordered locus">Hoch_3661</name>
</gene>
<dbReference type="InterPro" id="IPR010667">
    <property type="entry name" value="Phage_T4_Gp19"/>
</dbReference>
<protein>
    <recommendedName>
        <fullName evidence="3">Phage tail protein</fullName>
    </recommendedName>
</protein>